<name>A0A6M3IZD1_9ZZZZ</name>
<proteinExistence type="predicted"/>
<evidence type="ECO:0000313" key="2">
    <source>
        <dbReference type="EMBL" id="QJA73842.1"/>
    </source>
</evidence>
<dbReference type="EMBL" id="MT141484">
    <property type="protein sequence ID" value="QJA62890.1"/>
    <property type="molecule type" value="Genomic_DNA"/>
</dbReference>
<gene>
    <name evidence="2" type="ORF">MM415A02194_0006</name>
    <name evidence="1" type="ORF">MM415B00708_0025</name>
</gene>
<protein>
    <submittedName>
        <fullName evidence="1">Uncharacterized protein</fullName>
    </submittedName>
</protein>
<dbReference type="EMBL" id="MT142057">
    <property type="protein sequence ID" value="QJA73842.1"/>
    <property type="molecule type" value="Genomic_DNA"/>
</dbReference>
<organism evidence="1">
    <name type="scientific">viral metagenome</name>
    <dbReference type="NCBI Taxonomy" id="1070528"/>
    <lineage>
        <taxon>unclassified sequences</taxon>
        <taxon>metagenomes</taxon>
        <taxon>organismal metagenomes</taxon>
    </lineage>
</organism>
<accession>A0A6M3IZD1</accession>
<reference evidence="1" key="1">
    <citation type="submission" date="2020-03" db="EMBL/GenBank/DDBJ databases">
        <title>The deep terrestrial virosphere.</title>
        <authorList>
            <person name="Holmfeldt K."/>
            <person name="Nilsson E."/>
            <person name="Simone D."/>
            <person name="Lopez-Fernandez M."/>
            <person name="Wu X."/>
            <person name="de Brujin I."/>
            <person name="Lundin D."/>
            <person name="Andersson A."/>
            <person name="Bertilsson S."/>
            <person name="Dopson M."/>
        </authorList>
    </citation>
    <scope>NUCLEOTIDE SEQUENCE</scope>
    <source>
        <strain evidence="2">MM415A02194</strain>
        <strain evidence="1">MM415B00708</strain>
    </source>
</reference>
<sequence>MVNEPEVTLRFPLKRAREFISVLDSVSVKGVAEMALVAEVAVVMQRQVSEIEGLGAAEESRLEG</sequence>
<evidence type="ECO:0000313" key="1">
    <source>
        <dbReference type="EMBL" id="QJA62890.1"/>
    </source>
</evidence>
<dbReference type="AlphaFoldDB" id="A0A6M3IZD1"/>